<organism evidence="1 2">
    <name type="scientific">Trichinella spiralis</name>
    <name type="common">Trichina worm</name>
    <dbReference type="NCBI Taxonomy" id="6334"/>
    <lineage>
        <taxon>Eukaryota</taxon>
        <taxon>Metazoa</taxon>
        <taxon>Ecdysozoa</taxon>
        <taxon>Nematoda</taxon>
        <taxon>Enoplea</taxon>
        <taxon>Dorylaimia</taxon>
        <taxon>Trichinellida</taxon>
        <taxon>Trichinellidae</taxon>
        <taxon>Trichinella</taxon>
    </lineage>
</organism>
<evidence type="ECO:0000313" key="1">
    <source>
        <dbReference type="EMBL" id="KRY42502.1"/>
    </source>
</evidence>
<sequence length="84" mass="9487">MTCCTTGQRVTSRSLEHARPLLPPDYWCVRRYLATGRADDDDKSKTLPSPLANSTVGYRNPPPIFMSISSYGNFSFPSLRFLQE</sequence>
<gene>
    <name evidence="1" type="ORF">T01_10227</name>
</gene>
<dbReference type="AlphaFoldDB" id="A0A0V1BZV7"/>
<dbReference type="InParanoid" id="A0A0V1BZV7"/>
<reference evidence="1 2" key="1">
    <citation type="submission" date="2015-01" db="EMBL/GenBank/DDBJ databases">
        <title>Evolution of Trichinella species and genotypes.</title>
        <authorList>
            <person name="Korhonen P.K."/>
            <person name="Edoardo P."/>
            <person name="Giuseppe L.R."/>
            <person name="Gasser R.B."/>
        </authorList>
    </citation>
    <scope>NUCLEOTIDE SEQUENCE [LARGE SCALE GENOMIC DNA]</scope>
    <source>
        <strain evidence="1">ISS3</strain>
    </source>
</reference>
<dbReference type="Proteomes" id="UP000054776">
    <property type="component" value="Unassembled WGS sequence"/>
</dbReference>
<accession>A0A0V1BZV7</accession>
<dbReference type="OrthoDB" id="10475714at2759"/>
<protein>
    <submittedName>
        <fullName evidence="1">Uncharacterized protein</fullName>
    </submittedName>
</protein>
<keyword evidence="2" id="KW-1185">Reference proteome</keyword>
<dbReference type="EMBL" id="JYDH01000003">
    <property type="protein sequence ID" value="KRY42502.1"/>
    <property type="molecule type" value="Genomic_DNA"/>
</dbReference>
<proteinExistence type="predicted"/>
<name>A0A0V1BZV7_TRISP</name>
<evidence type="ECO:0000313" key="2">
    <source>
        <dbReference type="Proteomes" id="UP000054776"/>
    </source>
</evidence>
<comment type="caution">
    <text evidence="1">The sequence shown here is derived from an EMBL/GenBank/DDBJ whole genome shotgun (WGS) entry which is preliminary data.</text>
</comment>